<proteinExistence type="predicted"/>
<accession>A0ABY7QE48</accession>
<dbReference type="EMBL" id="CP115450">
    <property type="protein sequence ID" value="WBP91022.1"/>
    <property type="molecule type" value="Genomic_DNA"/>
</dbReference>
<protein>
    <submittedName>
        <fullName evidence="1">Uncharacterized protein</fullName>
    </submittedName>
</protein>
<gene>
    <name evidence="1" type="ORF">O1G21_37580</name>
</gene>
<name>A0ABY7QE48_9ACTN</name>
<keyword evidence="2" id="KW-1185">Reference proteome</keyword>
<dbReference type="RefSeq" id="WP_270150151.1">
    <property type="nucleotide sequence ID" value="NZ_CP115450.1"/>
</dbReference>
<dbReference type="Proteomes" id="UP001212821">
    <property type="component" value="Chromosome"/>
</dbReference>
<organism evidence="1 2">
    <name type="scientific">Kitasatospora cathayae</name>
    <dbReference type="NCBI Taxonomy" id="3004092"/>
    <lineage>
        <taxon>Bacteria</taxon>
        <taxon>Bacillati</taxon>
        <taxon>Actinomycetota</taxon>
        <taxon>Actinomycetes</taxon>
        <taxon>Kitasatosporales</taxon>
        <taxon>Streptomycetaceae</taxon>
        <taxon>Kitasatospora</taxon>
    </lineage>
</organism>
<reference evidence="2" key="1">
    <citation type="submission" date="2022-12" db="EMBL/GenBank/DDBJ databases">
        <authorList>
            <person name="Mo P."/>
        </authorList>
    </citation>
    <scope>NUCLEOTIDE SEQUENCE [LARGE SCALE GENOMIC DNA]</scope>
    <source>
        <strain evidence="2">HUAS 3-15</strain>
    </source>
</reference>
<evidence type="ECO:0000313" key="2">
    <source>
        <dbReference type="Proteomes" id="UP001212821"/>
    </source>
</evidence>
<sequence>MTQQQRGYWREADGSAVAVSQAHIVWTRAAYPALEDVARRYHAVITYAELAEAVQQASGVRTSVNQRHWIGKVLALVVREAHRRGDPPLTALVVHATDGMVGAGYQDVLAVAGQPPIADEMDREQHAAAARLACYRHFGADLPADGGTPALAPRLKSAQTRKSAQARKTAAAAPAPRPPAICPNCFLELPATRVCDSCGATIAP</sequence>
<evidence type="ECO:0000313" key="1">
    <source>
        <dbReference type="EMBL" id="WBP91022.1"/>
    </source>
</evidence>